<dbReference type="PROSITE" id="PS50835">
    <property type="entry name" value="IG_LIKE"/>
    <property type="match status" value="1"/>
</dbReference>
<sequence length="250" mass="27947">MKEICSKEKMTVILNCLETLGQPIESYNWVYNDAGLIETSNELLLTSLNKSIAIYGRYTCIGKNAAGSDNATLVLHEDKLCKNNILSGQPRQFPSINLHSDGTNIYVSLKGGSVFKLKQPIFIEYRQHNSEIWRRISNHDSLKTIHQSIQISDLRPSTEYIIRLSVNGSNGYTVSEEYKMKTKGIAADNQVYQSMSDLLAQPGASGHNADVHSSFERSGISYTNHEVSYNLNVNTTPTENSKNTNYNSTL</sequence>
<dbReference type="InterPro" id="IPR036116">
    <property type="entry name" value="FN3_sf"/>
</dbReference>
<organism evidence="3 4">
    <name type="scientific">Mytilus coruscus</name>
    <name type="common">Sea mussel</name>
    <dbReference type="NCBI Taxonomy" id="42192"/>
    <lineage>
        <taxon>Eukaryota</taxon>
        <taxon>Metazoa</taxon>
        <taxon>Spiralia</taxon>
        <taxon>Lophotrochozoa</taxon>
        <taxon>Mollusca</taxon>
        <taxon>Bivalvia</taxon>
        <taxon>Autobranchia</taxon>
        <taxon>Pteriomorphia</taxon>
        <taxon>Mytilida</taxon>
        <taxon>Mytiloidea</taxon>
        <taxon>Mytilidae</taxon>
        <taxon>Mytilinae</taxon>
        <taxon>Mytilus</taxon>
    </lineage>
</organism>
<accession>A0A6J8DWU5</accession>
<dbReference type="SUPFAM" id="SSF49265">
    <property type="entry name" value="Fibronectin type III"/>
    <property type="match status" value="1"/>
</dbReference>
<dbReference type="EMBL" id="CACVKT020008048">
    <property type="protein sequence ID" value="CAC5412547.1"/>
    <property type="molecule type" value="Genomic_DNA"/>
</dbReference>
<evidence type="ECO:0000313" key="3">
    <source>
        <dbReference type="EMBL" id="CAC5412547.1"/>
    </source>
</evidence>
<evidence type="ECO:0000256" key="1">
    <source>
        <dbReference type="SAM" id="MobiDB-lite"/>
    </source>
</evidence>
<feature type="region of interest" description="Disordered" evidence="1">
    <location>
        <begin position="231"/>
        <end position="250"/>
    </location>
</feature>
<reference evidence="3 4" key="1">
    <citation type="submission" date="2020-06" db="EMBL/GenBank/DDBJ databases">
        <authorList>
            <person name="Li R."/>
            <person name="Bekaert M."/>
        </authorList>
    </citation>
    <scope>NUCLEOTIDE SEQUENCE [LARGE SCALE GENOMIC DNA]</scope>
    <source>
        <strain evidence="4">wild</strain>
    </source>
</reference>
<protein>
    <submittedName>
        <fullName evidence="3">HMCN</fullName>
    </submittedName>
</protein>
<name>A0A6J8DWU5_MYTCO</name>
<dbReference type="InterPro" id="IPR013783">
    <property type="entry name" value="Ig-like_fold"/>
</dbReference>
<keyword evidence="4" id="KW-1185">Reference proteome</keyword>
<gene>
    <name evidence="3" type="ORF">MCOR_45546</name>
</gene>
<dbReference type="AlphaFoldDB" id="A0A6J8DWU5"/>
<feature type="domain" description="Ig-like" evidence="2">
    <location>
        <begin position="1"/>
        <end position="74"/>
    </location>
</feature>
<dbReference type="InterPro" id="IPR036179">
    <property type="entry name" value="Ig-like_dom_sf"/>
</dbReference>
<evidence type="ECO:0000259" key="2">
    <source>
        <dbReference type="PROSITE" id="PS50835"/>
    </source>
</evidence>
<dbReference type="InterPro" id="IPR003961">
    <property type="entry name" value="FN3_dom"/>
</dbReference>
<dbReference type="InterPro" id="IPR007110">
    <property type="entry name" value="Ig-like_dom"/>
</dbReference>
<proteinExistence type="predicted"/>
<dbReference type="Gene3D" id="2.60.40.10">
    <property type="entry name" value="Immunoglobulins"/>
    <property type="match status" value="2"/>
</dbReference>
<dbReference type="CDD" id="cd00063">
    <property type="entry name" value="FN3"/>
    <property type="match status" value="1"/>
</dbReference>
<dbReference type="Proteomes" id="UP000507470">
    <property type="component" value="Unassembled WGS sequence"/>
</dbReference>
<dbReference type="SUPFAM" id="SSF48726">
    <property type="entry name" value="Immunoglobulin"/>
    <property type="match status" value="1"/>
</dbReference>
<evidence type="ECO:0000313" key="4">
    <source>
        <dbReference type="Proteomes" id="UP000507470"/>
    </source>
</evidence>